<dbReference type="AlphaFoldDB" id="A0A1Q2YJQ7"/>
<dbReference type="Proteomes" id="UP000186136">
    <property type="component" value="Unassembled WGS sequence"/>
</dbReference>
<feature type="region of interest" description="Disordered" evidence="1">
    <location>
        <begin position="729"/>
        <end position="777"/>
    </location>
</feature>
<feature type="compositionally biased region" description="Basic residues" evidence="1">
    <location>
        <begin position="887"/>
        <end position="901"/>
    </location>
</feature>
<feature type="compositionally biased region" description="Acidic residues" evidence="1">
    <location>
        <begin position="676"/>
        <end position="690"/>
    </location>
</feature>
<feature type="region of interest" description="Disordered" evidence="1">
    <location>
        <begin position="197"/>
        <end position="252"/>
    </location>
</feature>
<feature type="compositionally biased region" description="Basic and acidic residues" evidence="1">
    <location>
        <begin position="224"/>
        <end position="237"/>
    </location>
</feature>
<dbReference type="OrthoDB" id="10546569at2759"/>
<feature type="compositionally biased region" description="Basic and acidic residues" evidence="1">
    <location>
        <begin position="660"/>
        <end position="672"/>
    </location>
</feature>
<reference evidence="2 3" key="1">
    <citation type="submission" date="2016-08" db="EMBL/GenBank/DDBJ databases">
        <title>Whole genome shotgun sequence of Pichia membranifaciens KS47-1.</title>
        <authorList>
            <person name="Konishi M."/>
            <person name="Ishida M."/>
            <person name="Arakawa T."/>
            <person name="Kato Y."/>
            <person name="Horiuchi J."/>
        </authorList>
    </citation>
    <scope>NUCLEOTIDE SEQUENCE [LARGE SCALE GENOMIC DNA]</scope>
    <source>
        <strain evidence="2 3">KS47-1</strain>
    </source>
</reference>
<feature type="compositionally biased region" description="Basic residues" evidence="1">
    <location>
        <begin position="525"/>
        <end position="535"/>
    </location>
</feature>
<feature type="compositionally biased region" description="Low complexity" evidence="1">
    <location>
        <begin position="54"/>
        <end position="69"/>
    </location>
</feature>
<dbReference type="EMBL" id="BDGI01000139">
    <property type="protein sequence ID" value="GAV29788.1"/>
    <property type="molecule type" value="Genomic_DNA"/>
</dbReference>
<feature type="compositionally biased region" description="Basic and acidic residues" evidence="1">
    <location>
        <begin position="741"/>
        <end position="777"/>
    </location>
</feature>
<feature type="compositionally biased region" description="Polar residues" evidence="1">
    <location>
        <begin position="70"/>
        <end position="80"/>
    </location>
</feature>
<feature type="region of interest" description="Disordered" evidence="1">
    <location>
        <begin position="284"/>
        <end position="352"/>
    </location>
</feature>
<feature type="compositionally biased region" description="Basic residues" evidence="1">
    <location>
        <begin position="917"/>
        <end position="926"/>
    </location>
</feature>
<feature type="compositionally biased region" description="Basic and acidic residues" evidence="1">
    <location>
        <begin position="293"/>
        <end position="326"/>
    </location>
</feature>
<evidence type="ECO:0000256" key="1">
    <source>
        <dbReference type="SAM" id="MobiDB-lite"/>
    </source>
</evidence>
<feature type="compositionally biased region" description="Low complexity" evidence="1">
    <location>
        <begin position="98"/>
        <end position="140"/>
    </location>
</feature>
<feature type="compositionally biased region" description="Polar residues" evidence="1">
    <location>
        <begin position="148"/>
        <end position="166"/>
    </location>
</feature>
<feature type="region of interest" description="Disordered" evidence="1">
    <location>
        <begin position="525"/>
        <end position="703"/>
    </location>
</feature>
<keyword evidence="3" id="KW-1185">Reference proteome</keyword>
<feature type="region of interest" description="Disordered" evidence="1">
    <location>
        <begin position="21"/>
        <end position="177"/>
    </location>
</feature>
<gene>
    <name evidence="2" type="ORF">PMKS-003291</name>
</gene>
<protein>
    <submittedName>
        <fullName evidence="2">Uncharacterized protein</fullName>
    </submittedName>
</protein>
<organism evidence="2 3">
    <name type="scientific">Pichia membranifaciens</name>
    <dbReference type="NCBI Taxonomy" id="4926"/>
    <lineage>
        <taxon>Eukaryota</taxon>
        <taxon>Fungi</taxon>
        <taxon>Dikarya</taxon>
        <taxon>Ascomycota</taxon>
        <taxon>Saccharomycotina</taxon>
        <taxon>Pichiomycetes</taxon>
        <taxon>Pichiales</taxon>
        <taxon>Pichiaceae</taxon>
        <taxon>Pichia</taxon>
    </lineage>
</organism>
<feature type="compositionally biased region" description="Basic residues" evidence="1">
    <location>
        <begin position="197"/>
        <end position="212"/>
    </location>
</feature>
<evidence type="ECO:0000313" key="2">
    <source>
        <dbReference type="EMBL" id="GAV29788.1"/>
    </source>
</evidence>
<comment type="caution">
    <text evidence="2">The sequence shown here is derived from an EMBL/GenBank/DDBJ whole genome shotgun (WGS) entry which is preliminary data.</text>
</comment>
<evidence type="ECO:0000313" key="3">
    <source>
        <dbReference type="Proteomes" id="UP000186136"/>
    </source>
</evidence>
<sequence>MKNLFLPNSLFTQDKIDEEDREISAANTSDQNLDDKNTLKHTQISPPDFKLPHSTSQSTRNTTLNTSSLEVNTNSSQLPNQAAYYMQKSQQSQPPPQLASLSLVVPDSTTSLSSSSSSSQSHSQSQLLSQLQSQSQYSQSMTEDRKTNLASKSAGNMDDSTPSTKTLLPLNNEPLRSKNPLLQFSQLSGSLLQMKVKKNPGTKKAKSRKLKKAIGSTDDEDERFAEKDPEGIEEEKATSAIPNSGKRISSFGLQPISTDKIGKITGSKTFISEEIGLDDTMKIASSGGLFDDDDRHHRQKEIENIRQERIPRTRTQREEETNDSRRSSRNTKQISTVALELSASENDAEESDSLEVLQVNAFLNALEEQSDSNIEKVPGDYDDTITANHVADDSKEKSDVDSTPKSDILKVEESQATQSNVINEMLNFYEEEFQNQQLEDTQLKNEYLENRKNSAEYSNLFVPEDESYDSNLLGGADEQLRNNDGILKEGELRGIEDLVEDDEDDEDKILVVKKDRKKQISHRLMKLARQKRKKKLSEYNPYSNSDSSSEGNESTSDSSSGFISSANGNKSSKCFVVNDKSVEFDSDSDSGDELTKNELLTKLQERSERENKASKKRKKNEIEANSSDAEQQQRKQLRRKQSLKDYTRNGGRRTRTRSSGIKEKKIEGKDIIVLDSDSDESLDDDAEAELDNPSGASVVKTEHPLPGNLQMALFEGSNTTEVFFQKADFKEVEPEELGPNETERKEPEPKEHEPTKVEFRENAPEEHGFTETEPKETTLKEIAPKKVDVKEVVNSRKVNFLGGLQILGTVKHNPEASGKERSGQLQIIPLTNDLASPTDCIHCTRENNSEVKKPCNHHEMSSNRKKQEVACGYHPGNLKKVDKNLKKSARKQLAKKKKRAPKITDNSLLEKLNERLRNKHGKKKDKRNGQAGP</sequence>
<feature type="compositionally biased region" description="Basic and acidic residues" evidence="1">
    <location>
        <begin position="603"/>
        <end position="613"/>
    </location>
</feature>
<proteinExistence type="predicted"/>
<accession>A0A1Q2YJQ7</accession>
<name>A0A1Q2YJQ7_9ASCO</name>
<feature type="compositionally biased region" description="Low complexity" evidence="1">
    <location>
        <begin position="543"/>
        <end position="565"/>
    </location>
</feature>
<feature type="region of interest" description="Disordered" evidence="1">
    <location>
        <begin position="887"/>
        <end position="933"/>
    </location>
</feature>